<keyword evidence="11" id="KW-0143">Chaperone</keyword>
<dbReference type="InterPro" id="IPR035427">
    <property type="entry name" value="Tim10-like_dom_sf"/>
</dbReference>
<evidence type="ECO:0000256" key="11">
    <source>
        <dbReference type="RuleBase" id="RU367043"/>
    </source>
</evidence>
<dbReference type="SUPFAM" id="SSF144122">
    <property type="entry name" value="Tim10-like"/>
    <property type="match status" value="1"/>
</dbReference>
<dbReference type="AlphaFoldDB" id="A0A1E4T3P4"/>
<reference evidence="14" key="1">
    <citation type="submission" date="2016-04" db="EMBL/GenBank/DDBJ databases">
        <title>Comparative genomics of biotechnologically important yeasts.</title>
        <authorList>
            <consortium name="DOE Joint Genome Institute"/>
            <person name="Riley R."/>
            <person name="Haridas S."/>
            <person name="Wolfe K.H."/>
            <person name="Lopes M.R."/>
            <person name="Hittinger C.T."/>
            <person name="Goker M."/>
            <person name="Salamov A."/>
            <person name="Wisecaver J."/>
            <person name="Long T.M."/>
            <person name="Aerts A.L."/>
            <person name="Barry K."/>
            <person name="Choi C."/>
            <person name="Clum A."/>
            <person name="Coughlan A.Y."/>
            <person name="Deshpande S."/>
            <person name="Douglass A.P."/>
            <person name="Hanson S.J."/>
            <person name="Klenk H.-P."/>
            <person name="Labutti K."/>
            <person name="Lapidus A."/>
            <person name="Lindquist E."/>
            <person name="Lipzen A."/>
            <person name="Meier-Kolthoff J.P."/>
            <person name="Ohm R.A."/>
            <person name="Otillar R.P."/>
            <person name="Pangilinan J."/>
            <person name="Peng Y."/>
            <person name="Rokas A."/>
            <person name="Rosa C.A."/>
            <person name="Scheuner C."/>
            <person name="Sibirny A.A."/>
            <person name="Slot J.C."/>
            <person name="Stielow J.B."/>
            <person name="Sun H."/>
            <person name="Kurtzman C.P."/>
            <person name="Blackwell M."/>
            <person name="Grigoriev I.V."/>
            <person name="Jeffries T.W."/>
        </authorList>
    </citation>
    <scope>NUCLEOTIDE SEQUENCE [LARGE SCALE GENOMIC DNA]</scope>
    <source>
        <strain evidence="14">NRRL YB-2248</strain>
    </source>
</reference>
<dbReference type="EMBL" id="KV453850">
    <property type="protein sequence ID" value="ODV86383.1"/>
    <property type="molecule type" value="Genomic_DNA"/>
</dbReference>
<keyword evidence="10 11" id="KW-1015">Disulfide bond</keyword>
<comment type="function">
    <text evidence="11">Mitochondrial intermembrane chaperone that participates in the import and insertion of some multi-pass transmembrane proteins into the mitochondrial inner membrane. Also required for the transfer of beta-barrel precursors from the TOM complex to the sorting and assembly machinery (SAM complex) of the outer membrane. Acts as a chaperone-like protein that protects the hydrophobic precursors from aggregation and guide them through the mitochondrial intermembrane space.</text>
</comment>
<keyword evidence="14" id="KW-1185">Reference proteome</keyword>
<keyword evidence="7 11" id="KW-0811">Translocation</keyword>
<evidence type="ECO:0000256" key="10">
    <source>
        <dbReference type="ARBA" id="ARBA00023157"/>
    </source>
</evidence>
<dbReference type="PANTHER" id="PTHR11038">
    <property type="entry name" value="MITOCHONDRIAL IMPORT INNER MEMBRANE TRANSLOCASE SUBUNIT TIM10"/>
    <property type="match status" value="1"/>
</dbReference>
<dbReference type="InterPro" id="IPR004217">
    <property type="entry name" value="Tim10-like"/>
</dbReference>
<comment type="similarity">
    <text evidence="1 11">Belongs to the small Tim family.</text>
</comment>
<name>A0A1E4T3P4_9ASCO</name>
<comment type="subunit">
    <text evidence="11">Heterohexamer.</text>
</comment>
<evidence type="ECO:0000256" key="9">
    <source>
        <dbReference type="ARBA" id="ARBA00023136"/>
    </source>
</evidence>
<evidence type="ECO:0000313" key="13">
    <source>
        <dbReference type="EMBL" id="ODV86383.1"/>
    </source>
</evidence>
<dbReference type="OrthoDB" id="274922at2759"/>
<keyword evidence="2 11" id="KW-0813">Transport</keyword>
<dbReference type="GO" id="GO:0005743">
    <property type="term" value="C:mitochondrial inner membrane"/>
    <property type="evidence" value="ECO:0007669"/>
    <property type="project" value="UniProtKB-SubCell"/>
</dbReference>
<dbReference type="Proteomes" id="UP000094801">
    <property type="component" value="Unassembled WGS sequence"/>
</dbReference>
<dbReference type="PANTHER" id="PTHR11038:SF18">
    <property type="entry name" value="MITOCHONDRIAL IMPORT INNER MEMBRANE TRANSLOCASE SUBUNIT TIM12"/>
    <property type="match status" value="1"/>
</dbReference>
<evidence type="ECO:0000313" key="14">
    <source>
        <dbReference type="Proteomes" id="UP000094801"/>
    </source>
</evidence>
<organism evidence="13 14">
    <name type="scientific">[Candida] arabinofermentans NRRL YB-2248</name>
    <dbReference type="NCBI Taxonomy" id="983967"/>
    <lineage>
        <taxon>Eukaryota</taxon>
        <taxon>Fungi</taxon>
        <taxon>Dikarya</taxon>
        <taxon>Ascomycota</taxon>
        <taxon>Saccharomycotina</taxon>
        <taxon>Pichiomycetes</taxon>
        <taxon>Pichiales</taxon>
        <taxon>Pichiaceae</taxon>
        <taxon>Ogataea</taxon>
        <taxon>Ogataea/Candida clade</taxon>
    </lineage>
</organism>
<dbReference type="GO" id="GO:0015031">
    <property type="term" value="P:protein transport"/>
    <property type="evidence" value="ECO:0007669"/>
    <property type="project" value="UniProtKB-KW"/>
</dbReference>
<dbReference type="STRING" id="983967.A0A1E4T3P4"/>
<evidence type="ECO:0000256" key="2">
    <source>
        <dbReference type="ARBA" id="ARBA00022448"/>
    </source>
</evidence>
<evidence type="ECO:0000256" key="8">
    <source>
        <dbReference type="ARBA" id="ARBA00023128"/>
    </source>
</evidence>
<keyword evidence="6 11" id="KW-0653">Protein transport</keyword>
<keyword evidence="4 11" id="KW-0999">Mitochondrion inner membrane</keyword>
<sequence length="109" mass="12193">MSFFLNQPALSSSSVDPVKLKLAEIQYDALASTLEVVQKQCSIKCVPLDYGEPDLNKGEATCTDRCVSKFMMANRIIGAVAQQRGLDERDLRHIEQIKRDYLSGRPEDS</sequence>
<evidence type="ECO:0000256" key="7">
    <source>
        <dbReference type="ARBA" id="ARBA00023010"/>
    </source>
</evidence>
<protein>
    <recommendedName>
        <fullName evidence="11">Mitochondrial import inner membrane translocase subunit</fullName>
    </recommendedName>
</protein>
<dbReference type="Gene3D" id="1.10.287.810">
    <property type="entry name" value="Mitochondrial import inner membrane translocase subunit tim13 like domains"/>
    <property type="match status" value="1"/>
</dbReference>
<dbReference type="GO" id="GO:0046872">
    <property type="term" value="F:metal ion binding"/>
    <property type="evidence" value="ECO:0007669"/>
    <property type="project" value="UniProtKB-KW"/>
</dbReference>
<feature type="domain" description="Tim10-like" evidence="12">
    <location>
        <begin position="22"/>
        <end position="82"/>
    </location>
</feature>
<keyword evidence="8 11" id="KW-0496">Mitochondrion</keyword>
<evidence type="ECO:0000256" key="1">
    <source>
        <dbReference type="ARBA" id="ARBA00006720"/>
    </source>
</evidence>
<keyword evidence="3" id="KW-0479">Metal-binding</keyword>
<dbReference type="GO" id="GO:0045039">
    <property type="term" value="P:protein insertion into mitochondrial inner membrane"/>
    <property type="evidence" value="ECO:0007669"/>
    <property type="project" value="UniProtKB-ARBA"/>
</dbReference>
<dbReference type="Pfam" id="PF02953">
    <property type="entry name" value="zf-Tim10_DDP"/>
    <property type="match status" value="1"/>
</dbReference>
<comment type="domain">
    <text evidence="11">The twin CX3C motif contains 4 conserved Cys residues that form 2 disulfide bonds in the mitochondrial intermembrane space.</text>
</comment>
<comment type="subcellular location">
    <subcellularLocation>
        <location evidence="11">Mitochondrion inner membrane</location>
        <topology evidence="11">Peripheral membrane protein</topology>
        <orientation evidence="11">Intermembrane side</orientation>
    </subcellularLocation>
</comment>
<accession>A0A1E4T3P4</accession>
<evidence type="ECO:0000256" key="6">
    <source>
        <dbReference type="ARBA" id="ARBA00022927"/>
    </source>
</evidence>
<evidence type="ECO:0000256" key="5">
    <source>
        <dbReference type="ARBA" id="ARBA00022833"/>
    </source>
</evidence>
<evidence type="ECO:0000256" key="4">
    <source>
        <dbReference type="ARBA" id="ARBA00022792"/>
    </source>
</evidence>
<evidence type="ECO:0000256" key="3">
    <source>
        <dbReference type="ARBA" id="ARBA00022723"/>
    </source>
</evidence>
<evidence type="ECO:0000259" key="12">
    <source>
        <dbReference type="Pfam" id="PF02953"/>
    </source>
</evidence>
<proteinExistence type="inferred from homology"/>
<keyword evidence="9" id="KW-0472">Membrane</keyword>
<keyword evidence="5" id="KW-0862">Zinc</keyword>
<gene>
    <name evidence="13" type="ORF">CANARDRAFT_196726</name>
</gene>